<protein>
    <submittedName>
        <fullName evidence="2">Uncharacterized protein</fullName>
    </submittedName>
</protein>
<dbReference type="Gene3D" id="2.40.50.1070">
    <property type="match status" value="1"/>
</dbReference>
<feature type="compositionally biased region" description="Polar residues" evidence="1">
    <location>
        <begin position="919"/>
        <end position="943"/>
    </location>
</feature>
<proteinExistence type="predicted"/>
<gene>
    <name evidence="2" type="ORF">TSIB3V08_LOCUS10163</name>
</gene>
<evidence type="ECO:0000256" key="1">
    <source>
        <dbReference type="SAM" id="MobiDB-lite"/>
    </source>
</evidence>
<feature type="region of interest" description="Disordered" evidence="1">
    <location>
        <begin position="143"/>
        <end position="317"/>
    </location>
</feature>
<feature type="region of interest" description="Disordered" evidence="1">
    <location>
        <begin position="39"/>
        <end position="125"/>
    </location>
</feature>
<organism evidence="2">
    <name type="scientific">Timema shepardi</name>
    <name type="common">Walking stick</name>
    <dbReference type="NCBI Taxonomy" id="629360"/>
    <lineage>
        <taxon>Eukaryota</taxon>
        <taxon>Metazoa</taxon>
        <taxon>Ecdysozoa</taxon>
        <taxon>Arthropoda</taxon>
        <taxon>Hexapoda</taxon>
        <taxon>Insecta</taxon>
        <taxon>Pterygota</taxon>
        <taxon>Neoptera</taxon>
        <taxon>Polyneoptera</taxon>
        <taxon>Phasmatodea</taxon>
        <taxon>Timematodea</taxon>
        <taxon>Timematoidea</taxon>
        <taxon>Timematidae</taxon>
        <taxon>Timema</taxon>
    </lineage>
</organism>
<dbReference type="EMBL" id="OC006456">
    <property type="protein sequence ID" value="CAD7266137.1"/>
    <property type="molecule type" value="Genomic_DNA"/>
</dbReference>
<feature type="compositionally biased region" description="Basic and acidic residues" evidence="1">
    <location>
        <begin position="178"/>
        <end position="195"/>
    </location>
</feature>
<name>A0A7R9B4N5_TIMSH</name>
<feature type="region of interest" description="Disordered" evidence="1">
    <location>
        <begin position="1146"/>
        <end position="1170"/>
    </location>
</feature>
<accession>A0A7R9B4N5</accession>
<sequence>MRVQALEIHERLVDAYVGRRPARVHTFLERRFHRCHGIPFLAGRGQPVGKPMSSRTRREHSQSKPVDNSDQSKPVENSVMDQSKPVENSALDQSKPVENSVMDQSKPVENSAVDQSKPVENSVMDQSKPVENSALDHLKPVENSALDQSKPVENSALDQSKPVENSVIDQSKPIENSAIDKPKPVENSAIDKPKPVENSAMDQSKPVENSVMDQSKPVENSAMDQSKPVENSAMGQSKPVENSAMGQSKPATKPPKNSAMAQSKPATKPPKNSAINQSKPATKPPKNSAMEQSKPPKNAAINQSKPATKPPKNAVMSSGLKGKLTKLKDASFSFKITCKGDLMQRIVHSDLFLCSITRQASLSQWTDEIKVRIPVCCTEAGSLLSLHTNVVCVALWSVIMLLPSKRARACGNTMCVALWSAIMSLRSKRVPVELGMKLEPVMQTAEFHFNKKFLLGRNYRNIVTSSDIDLNKVFKFLKGFPYNLNPVLHRVMIKQDHSMQLTLLEHRENPPGVNQLHRVISEGMYYLDGAPITDQEYHQQVEWKRQAAQIQMTALNYLIEHNCPEVIADPTGGYSLQIEELRTAPLGNCRSAFCHISEPQKQSKLKEPKDFMNQLTHIEESVLRFVSELSAPLSDLEKRDSFLRSLSVNVNHTGEAMVQLGVSAPVTEGLKTALTEYFQSGEGKDCNVTSLQLTDVGSTESQSHHVLYGSDHLVEQYGDLKSRVYPDTEMWGQPPDRAKEVSSSVLEKVVYAFRQTHGNFMELEHLLKKTYTNGSVPSNPLVPVKVVPVDLLPCSIFTQFAVLCVRKMSLQGRLVANKEFRDSALPNLKLIQKGSNNTGGSIKTKDPASSNLKLIQKGSNNIGVSIKTKDPASSNLKLIQKGSNNIGGSIKTKDPASSNLKLIQKGSNNIGGSIKTKDPASSNLKLIQKGSNNTGASIKTKDPASSNLKLIQKGSNNIVARKKNKTYSEKRIVSSKARLALFKSKRDLFTSKNIGRQMTSTKADRSSSTVKRASRKVEDYRIGYKIDFEWRDSAATDRFDYSNDWSTGGLKRSYCEGQLVPQEGFKRRRQDRQVYIEGSFNYEGTMQELWQPDYEYNGRGNIPQLESTTSTYSRREITFGHNAGLSDTLARNNRVIDKYLGDVSSPRAWPTDRNRGEEPLVQQEQGSKDERAIYQSGKSAIARRELLPSRSESLRSLSGHESLEFASTSVWPRLQELHSLQFKLECLKKEERKFQEMMQGRVIRSDERLTQPALYRGQEMTQGRAMEMTQGRNMVRDERLTQPALYRGQEMTQGRAMVRDERLTHPAMYRDQKIRRGRTRGRAMVRDERLTKSVLYKKGY</sequence>
<feature type="region of interest" description="Disordered" evidence="1">
    <location>
        <begin position="903"/>
        <end position="943"/>
    </location>
</feature>
<reference evidence="2" key="1">
    <citation type="submission" date="2020-11" db="EMBL/GenBank/DDBJ databases">
        <authorList>
            <person name="Tran Van P."/>
        </authorList>
    </citation>
    <scope>NUCLEOTIDE SEQUENCE</scope>
</reference>
<evidence type="ECO:0000313" key="2">
    <source>
        <dbReference type="EMBL" id="CAD7266137.1"/>
    </source>
</evidence>
<feature type="compositionally biased region" description="Polar residues" evidence="1">
    <location>
        <begin position="63"/>
        <end position="81"/>
    </location>
</feature>